<dbReference type="GO" id="GO:0016491">
    <property type="term" value="F:oxidoreductase activity"/>
    <property type="evidence" value="ECO:0007669"/>
    <property type="project" value="UniProtKB-KW"/>
</dbReference>
<dbReference type="RefSeq" id="WP_126824403.1">
    <property type="nucleotide sequence ID" value="NZ_PIQG01000001.1"/>
</dbReference>
<evidence type="ECO:0000313" key="5">
    <source>
        <dbReference type="EMBL" id="RUO79084.1"/>
    </source>
</evidence>
<keyword evidence="2" id="KW-0560">Oxidoreductase</keyword>
<dbReference type="SUPFAM" id="SSF51735">
    <property type="entry name" value="NAD(P)-binding Rossmann-fold domains"/>
    <property type="match status" value="1"/>
</dbReference>
<dbReference type="PROSITE" id="PS00061">
    <property type="entry name" value="ADH_SHORT"/>
    <property type="match status" value="1"/>
</dbReference>
<dbReference type="Pfam" id="PF00106">
    <property type="entry name" value="adh_short"/>
    <property type="match status" value="1"/>
</dbReference>
<evidence type="ECO:0000313" key="6">
    <source>
        <dbReference type="Proteomes" id="UP000288279"/>
    </source>
</evidence>
<proteinExistence type="inferred from homology"/>
<dbReference type="PANTHER" id="PTHR44196">
    <property type="entry name" value="DEHYDROGENASE/REDUCTASE SDR FAMILY MEMBER 7B"/>
    <property type="match status" value="1"/>
</dbReference>
<accession>A0A432ZMI0</accession>
<keyword evidence="6" id="KW-1185">Reference proteome</keyword>
<organism evidence="5 6">
    <name type="scientific">Pseudidiomarina taiwanensis</name>
    <dbReference type="NCBI Taxonomy" id="337250"/>
    <lineage>
        <taxon>Bacteria</taxon>
        <taxon>Pseudomonadati</taxon>
        <taxon>Pseudomonadota</taxon>
        <taxon>Gammaproteobacteria</taxon>
        <taxon>Alteromonadales</taxon>
        <taxon>Idiomarinaceae</taxon>
        <taxon>Pseudidiomarina</taxon>
    </lineage>
</organism>
<gene>
    <name evidence="5" type="ORF">CWI83_00770</name>
</gene>
<dbReference type="EMBL" id="PIQG01000001">
    <property type="protein sequence ID" value="RUO79084.1"/>
    <property type="molecule type" value="Genomic_DNA"/>
</dbReference>
<dbReference type="NCBIfam" id="NF004825">
    <property type="entry name" value="PRK06181.1"/>
    <property type="match status" value="1"/>
</dbReference>
<evidence type="ECO:0000256" key="3">
    <source>
        <dbReference type="RuleBase" id="RU000363"/>
    </source>
</evidence>
<comment type="caution">
    <text evidence="5">The sequence shown here is derived from an EMBL/GenBank/DDBJ whole genome shotgun (WGS) entry which is preliminary data.</text>
</comment>
<evidence type="ECO:0000256" key="2">
    <source>
        <dbReference type="ARBA" id="ARBA00023002"/>
    </source>
</evidence>
<sequence>MSYFSGKTIWLTGASSGIGLAMAEQLAAAGAHLILTSRRSEALEQVRQSLANPDAHQILALDLSQPEQAVEQAHAQLGHQVIDILINNAGVSQRSWIVDTDLSVYRQLMEIDYFAVVALSKLVLPRMLERKSGHIVTVSSVAGKVGTKLRSGYCGAKFGVIGFMDSLRAETRAAGLQVTSILPGFINTQVAHNSLTGDGSALGHEDPDNAGGISAEECARQSLQAIANGKAEVVIGSGLSKLAPRLQRFFPGLVRKLVANRKTFDES</sequence>
<feature type="domain" description="Ketoreductase" evidence="4">
    <location>
        <begin position="7"/>
        <end position="189"/>
    </location>
</feature>
<dbReference type="PANTHER" id="PTHR44196:SF1">
    <property type="entry name" value="DEHYDROGENASE_REDUCTASE SDR FAMILY MEMBER 7B"/>
    <property type="match status" value="1"/>
</dbReference>
<dbReference type="InterPro" id="IPR020904">
    <property type="entry name" value="Sc_DH/Rdtase_CS"/>
</dbReference>
<dbReference type="InterPro" id="IPR002347">
    <property type="entry name" value="SDR_fam"/>
</dbReference>
<evidence type="ECO:0000256" key="1">
    <source>
        <dbReference type="ARBA" id="ARBA00006484"/>
    </source>
</evidence>
<dbReference type="Proteomes" id="UP000288279">
    <property type="component" value="Unassembled WGS sequence"/>
</dbReference>
<evidence type="ECO:0000259" key="4">
    <source>
        <dbReference type="SMART" id="SM00822"/>
    </source>
</evidence>
<protein>
    <submittedName>
        <fullName evidence="5">Short chain dehydrogenase</fullName>
    </submittedName>
</protein>
<dbReference type="AlphaFoldDB" id="A0A432ZMI0"/>
<dbReference type="GO" id="GO:0016020">
    <property type="term" value="C:membrane"/>
    <property type="evidence" value="ECO:0007669"/>
    <property type="project" value="TreeGrafter"/>
</dbReference>
<dbReference type="InterPro" id="IPR057326">
    <property type="entry name" value="KR_dom"/>
</dbReference>
<dbReference type="Gene3D" id="3.40.50.720">
    <property type="entry name" value="NAD(P)-binding Rossmann-like Domain"/>
    <property type="match status" value="1"/>
</dbReference>
<dbReference type="OrthoDB" id="9810734at2"/>
<name>A0A432ZMI0_9GAMM</name>
<comment type="similarity">
    <text evidence="1 3">Belongs to the short-chain dehydrogenases/reductases (SDR) family.</text>
</comment>
<dbReference type="InterPro" id="IPR036291">
    <property type="entry name" value="NAD(P)-bd_dom_sf"/>
</dbReference>
<dbReference type="PRINTS" id="PR00081">
    <property type="entry name" value="GDHRDH"/>
</dbReference>
<reference evidence="5 6" key="1">
    <citation type="journal article" date="2011" name="Front. Microbiol.">
        <title>Genomic signatures of strain selection and enhancement in Bacillus atrophaeus var. globigii, a historical biowarfare simulant.</title>
        <authorList>
            <person name="Gibbons H.S."/>
            <person name="Broomall S.M."/>
            <person name="McNew L.A."/>
            <person name="Daligault H."/>
            <person name="Chapman C."/>
            <person name="Bruce D."/>
            <person name="Karavis M."/>
            <person name="Krepps M."/>
            <person name="McGregor P.A."/>
            <person name="Hong C."/>
            <person name="Park K.H."/>
            <person name="Akmal A."/>
            <person name="Feldman A."/>
            <person name="Lin J.S."/>
            <person name="Chang W.E."/>
            <person name="Higgs B.W."/>
            <person name="Demirev P."/>
            <person name="Lindquist J."/>
            <person name="Liem A."/>
            <person name="Fochler E."/>
            <person name="Read T.D."/>
            <person name="Tapia R."/>
            <person name="Johnson S."/>
            <person name="Bishop-Lilly K.A."/>
            <person name="Detter C."/>
            <person name="Han C."/>
            <person name="Sozhamannan S."/>
            <person name="Rosenzweig C.N."/>
            <person name="Skowronski E.W."/>
        </authorList>
    </citation>
    <scope>NUCLEOTIDE SEQUENCE [LARGE SCALE GENOMIC DNA]</scope>
    <source>
        <strain evidence="5 6">PIT1</strain>
    </source>
</reference>
<dbReference type="PRINTS" id="PR00080">
    <property type="entry name" value="SDRFAMILY"/>
</dbReference>
<dbReference type="SMART" id="SM00822">
    <property type="entry name" value="PKS_KR"/>
    <property type="match status" value="1"/>
</dbReference>